<dbReference type="InterPro" id="IPR000387">
    <property type="entry name" value="Tyr_Pase_dom"/>
</dbReference>
<accession>A0ABD5XAY0</accession>
<protein>
    <submittedName>
        <fullName evidence="2">Dual specificity protein phosphatase family protein</fullName>
    </submittedName>
</protein>
<feature type="domain" description="Tyrosine specific protein phosphatases" evidence="1">
    <location>
        <begin position="99"/>
        <end position="168"/>
    </location>
</feature>
<dbReference type="InterPro" id="IPR000340">
    <property type="entry name" value="Dual-sp_phosphatase_cat-dom"/>
</dbReference>
<comment type="caution">
    <text evidence="2">The sequence shown here is derived from an EMBL/GenBank/DDBJ whole genome shotgun (WGS) entry which is preliminary data.</text>
</comment>
<dbReference type="Proteomes" id="UP001596414">
    <property type="component" value="Unassembled WGS sequence"/>
</dbReference>
<sequence length="186" mass="20278">MGNFGMVIHDAHRFSPAAPATQYVYGSCLPGWHTVADNALAVDQWISSVQSQGIERVCCLLAGSSDEIRSTALGSYYETFGEENVCHVPVSDRHLVGREPLIETILPFLKTSVAMKSPVVVQCLSGIGRTGQVLTAWLVATRGYSPEDAIETVQERGRDPLATVEQGNATEEELFELLESMQDVHL</sequence>
<evidence type="ECO:0000313" key="3">
    <source>
        <dbReference type="Proteomes" id="UP001596414"/>
    </source>
</evidence>
<organism evidence="2 3">
    <name type="scientific">Halovenus rubra</name>
    <dbReference type="NCBI Taxonomy" id="869890"/>
    <lineage>
        <taxon>Archaea</taxon>
        <taxon>Methanobacteriati</taxon>
        <taxon>Methanobacteriota</taxon>
        <taxon>Stenosarchaea group</taxon>
        <taxon>Halobacteria</taxon>
        <taxon>Halobacteriales</taxon>
        <taxon>Haloarculaceae</taxon>
        <taxon>Halovenus</taxon>
    </lineage>
</organism>
<gene>
    <name evidence="2" type="ORF">ACFQJ7_11850</name>
</gene>
<dbReference type="AlphaFoldDB" id="A0ABD5XAY0"/>
<evidence type="ECO:0000259" key="1">
    <source>
        <dbReference type="PROSITE" id="PS50056"/>
    </source>
</evidence>
<name>A0ABD5XAY0_9EURY</name>
<dbReference type="InterPro" id="IPR029021">
    <property type="entry name" value="Prot-tyrosine_phosphatase-like"/>
</dbReference>
<dbReference type="Gene3D" id="3.90.190.10">
    <property type="entry name" value="Protein tyrosine phosphatase superfamily"/>
    <property type="match status" value="1"/>
</dbReference>
<dbReference type="PROSITE" id="PS50056">
    <property type="entry name" value="TYR_PHOSPHATASE_2"/>
    <property type="match status" value="1"/>
</dbReference>
<reference evidence="2 3" key="1">
    <citation type="journal article" date="2014" name="Int. J. Syst. Evol. Microbiol.">
        <title>Complete genome sequence of Corynebacterium casei LMG S-19264T (=DSM 44701T), isolated from a smear-ripened cheese.</title>
        <authorList>
            <consortium name="US DOE Joint Genome Institute (JGI-PGF)"/>
            <person name="Walter F."/>
            <person name="Albersmeier A."/>
            <person name="Kalinowski J."/>
            <person name="Ruckert C."/>
        </authorList>
    </citation>
    <scope>NUCLEOTIDE SEQUENCE [LARGE SCALE GENOMIC DNA]</scope>
    <source>
        <strain evidence="2 3">CGMCC 4.7215</strain>
    </source>
</reference>
<proteinExistence type="predicted"/>
<dbReference type="SUPFAM" id="SSF52799">
    <property type="entry name" value="(Phosphotyrosine protein) phosphatases II"/>
    <property type="match status" value="1"/>
</dbReference>
<evidence type="ECO:0000313" key="2">
    <source>
        <dbReference type="EMBL" id="MFC7126709.1"/>
    </source>
</evidence>
<dbReference type="EMBL" id="JBHSZQ010000047">
    <property type="protein sequence ID" value="MFC7126709.1"/>
    <property type="molecule type" value="Genomic_DNA"/>
</dbReference>
<dbReference type="Pfam" id="PF00782">
    <property type="entry name" value="DSPc"/>
    <property type="match status" value="1"/>
</dbReference>
<dbReference type="RefSeq" id="WP_267637478.1">
    <property type="nucleotide sequence ID" value="NZ_JAODIY010000009.1"/>
</dbReference>